<name>A0A9P6SL79_9FUNG</name>
<dbReference type="Pfam" id="PF20231">
    <property type="entry name" value="DUF6589"/>
    <property type="match status" value="1"/>
</dbReference>
<sequence>MSSFKHHDPESETARLLRVIETIQAEDFTLWNFLTKVFQSKNSKIKAFVNPFYTRNGPVAVFRCWGDNLDPDQRQKLVKAACPLVADFLRDELSSLSDLKELRLPAEKIKEDDINNFSLAFINKKMEKTSPELHSMLVTLTTANENTQKDAKIIVPTIGSILVYLRSRNSNYLQTIMGLYLHSSGTESEVIDVLSHAGISVSTSSILRALKQLTKDALDRVKEVVRTRAWLLVYDNINLAKRKYNQRIGNEDSFENGTTATIIVNERLHSIKKVRHQYDRLRIEDIIPDRDDEKHFLSVCRFHLVDVLKRRRMAFKNCSIKIPAKHILPAAKTQMHPLPSMHIDQSSVEGNLQILYHVMKHQLKLEPEWFEDDTAVLVVGDHMTVSRLRSIMELREQDIPHFENMEWVVPVMQLFHLQMAFSNLIIRHYHGSVKTPGSIAYNVAMLNRKHILGDKPDFHAARELIQHTFDAMVITAWEDVLGTADLDALMRGKTDREINSLITLHVDTLCDRYFTDAGFRSQNGIASTNAALFMRDTVLFIELKAAIKVGDIGRIEEVLKSLAVLFQAAQTKNYAIELLRITCDLKHSWPQSMKTAIMSSWLVNTTGKLDGWLPTDLLQEHNNLQIKKIHGIKGSNGSWSAMSESVSANIQTFSSISKVMVKQFDAPYNSGNHSTVPEDNDIGAIVRSLKESRILSCQPRPDNLQDCQLVNDLYQQGMLKLCKGGIKAFVQKYGSENPLDSSENPLDPSENPLDTLEDPLDDDDDTHQDFDFDGF</sequence>
<evidence type="ECO:0000259" key="2">
    <source>
        <dbReference type="Pfam" id="PF20231"/>
    </source>
</evidence>
<proteinExistence type="predicted"/>
<feature type="region of interest" description="Disordered" evidence="1">
    <location>
        <begin position="735"/>
        <end position="775"/>
    </location>
</feature>
<evidence type="ECO:0000256" key="1">
    <source>
        <dbReference type="SAM" id="MobiDB-lite"/>
    </source>
</evidence>
<feature type="compositionally biased region" description="Acidic residues" evidence="1">
    <location>
        <begin position="755"/>
        <end position="775"/>
    </location>
</feature>
<gene>
    <name evidence="3" type="ORF">BGZ65_005350</name>
</gene>
<dbReference type="AlphaFoldDB" id="A0A9P6SL79"/>
<dbReference type="Proteomes" id="UP000749646">
    <property type="component" value="Unassembled WGS sequence"/>
</dbReference>
<organism evidence="3 4">
    <name type="scientific">Modicella reniformis</name>
    <dbReference type="NCBI Taxonomy" id="1440133"/>
    <lineage>
        <taxon>Eukaryota</taxon>
        <taxon>Fungi</taxon>
        <taxon>Fungi incertae sedis</taxon>
        <taxon>Mucoromycota</taxon>
        <taxon>Mortierellomycotina</taxon>
        <taxon>Mortierellomycetes</taxon>
        <taxon>Mortierellales</taxon>
        <taxon>Mortierellaceae</taxon>
        <taxon>Modicella</taxon>
    </lineage>
</organism>
<feature type="domain" description="DUF6589" evidence="2">
    <location>
        <begin position="280"/>
        <end position="673"/>
    </location>
</feature>
<dbReference type="EMBL" id="JAAAHW010003878">
    <property type="protein sequence ID" value="KAF9980256.1"/>
    <property type="molecule type" value="Genomic_DNA"/>
</dbReference>
<evidence type="ECO:0000313" key="3">
    <source>
        <dbReference type="EMBL" id="KAF9980256.1"/>
    </source>
</evidence>
<evidence type="ECO:0000313" key="4">
    <source>
        <dbReference type="Proteomes" id="UP000749646"/>
    </source>
</evidence>
<dbReference type="OrthoDB" id="2496395at2759"/>
<reference evidence="3" key="1">
    <citation type="journal article" date="2020" name="Fungal Divers.">
        <title>Resolving the Mortierellaceae phylogeny through synthesis of multi-gene phylogenetics and phylogenomics.</title>
        <authorList>
            <person name="Vandepol N."/>
            <person name="Liber J."/>
            <person name="Desiro A."/>
            <person name="Na H."/>
            <person name="Kennedy M."/>
            <person name="Barry K."/>
            <person name="Grigoriev I.V."/>
            <person name="Miller A.N."/>
            <person name="O'Donnell K."/>
            <person name="Stajich J.E."/>
            <person name="Bonito G."/>
        </authorList>
    </citation>
    <scope>NUCLEOTIDE SEQUENCE</scope>
    <source>
        <strain evidence="3">MES-2147</strain>
    </source>
</reference>
<comment type="caution">
    <text evidence="3">The sequence shown here is derived from an EMBL/GenBank/DDBJ whole genome shotgun (WGS) entry which is preliminary data.</text>
</comment>
<accession>A0A9P6SL79</accession>
<keyword evidence="4" id="KW-1185">Reference proteome</keyword>
<dbReference type="InterPro" id="IPR046496">
    <property type="entry name" value="DUF6589"/>
</dbReference>
<protein>
    <recommendedName>
        <fullName evidence="2">DUF6589 domain-containing protein</fullName>
    </recommendedName>
</protein>